<name>A0ABQ8SLW7_PERAM</name>
<gene>
    <name evidence="1" type="ORF">ANN_23270</name>
</gene>
<comment type="caution">
    <text evidence="1">The sequence shown here is derived from an EMBL/GenBank/DDBJ whole genome shotgun (WGS) entry which is preliminary data.</text>
</comment>
<evidence type="ECO:0000313" key="2">
    <source>
        <dbReference type="Proteomes" id="UP001148838"/>
    </source>
</evidence>
<evidence type="ECO:0000313" key="1">
    <source>
        <dbReference type="EMBL" id="KAJ4434702.1"/>
    </source>
</evidence>
<proteinExistence type="predicted"/>
<organism evidence="1 2">
    <name type="scientific">Periplaneta americana</name>
    <name type="common">American cockroach</name>
    <name type="synonym">Blatta americana</name>
    <dbReference type="NCBI Taxonomy" id="6978"/>
    <lineage>
        <taxon>Eukaryota</taxon>
        <taxon>Metazoa</taxon>
        <taxon>Ecdysozoa</taxon>
        <taxon>Arthropoda</taxon>
        <taxon>Hexapoda</taxon>
        <taxon>Insecta</taxon>
        <taxon>Pterygota</taxon>
        <taxon>Neoptera</taxon>
        <taxon>Polyneoptera</taxon>
        <taxon>Dictyoptera</taxon>
        <taxon>Blattodea</taxon>
        <taxon>Blattoidea</taxon>
        <taxon>Blattidae</taxon>
        <taxon>Blattinae</taxon>
        <taxon>Periplaneta</taxon>
    </lineage>
</organism>
<dbReference type="Proteomes" id="UP001148838">
    <property type="component" value="Unassembled WGS sequence"/>
</dbReference>
<reference evidence="1 2" key="1">
    <citation type="journal article" date="2022" name="Allergy">
        <title>Genome assembly and annotation of Periplaneta americana reveal a comprehensive cockroach allergen profile.</title>
        <authorList>
            <person name="Wang L."/>
            <person name="Xiong Q."/>
            <person name="Saelim N."/>
            <person name="Wang L."/>
            <person name="Nong W."/>
            <person name="Wan A.T."/>
            <person name="Shi M."/>
            <person name="Liu X."/>
            <person name="Cao Q."/>
            <person name="Hui J.H.L."/>
            <person name="Sookrung N."/>
            <person name="Leung T.F."/>
            <person name="Tungtrongchitr A."/>
            <person name="Tsui S.K.W."/>
        </authorList>
    </citation>
    <scope>NUCLEOTIDE SEQUENCE [LARGE SCALE GENOMIC DNA]</scope>
    <source>
        <strain evidence="1">PWHHKU_190912</strain>
    </source>
</reference>
<accession>A0ABQ8SLW7</accession>
<keyword evidence="2" id="KW-1185">Reference proteome</keyword>
<protein>
    <submittedName>
        <fullName evidence="1">Uncharacterized protein</fullName>
    </submittedName>
</protein>
<dbReference type="EMBL" id="JAJSOF020000025">
    <property type="protein sequence ID" value="KAJ4434702.1"/>
    <property type="molecule type" value="Genomic_DNA"/>
</dbReference>
<sequence length="71" mass="7984">MAGLYEGGSEPAGCLKAIYSQLKMAAPFKSFGEANISEIEFLSRKYGIPTEEMRIKHCDKEERARVVDEKQ</sequence>